<evidence type="ECO:0000313" key="4">
    <source>
        <dbReference type="Proteomes" id="UP000054516"/>
    </source>
</evidence>
<dbReference type="AlphaFoldDB" id="A0A1S7ULN9"/>
<feature type="transmembrane region" description="Helical" evidence="1">
    <location>
        <begin position="284"/>
        <end position="303"/>
    </location>
</feature>
<sequence length="332" mass="37734">MLSAVNYHREQAPDTEGPSRIRSFFDTENLEEIVERGFPSMAAMQTRRSNAGTFRTFEYLNWRLLNHYETKLSYLQDQTYRLDAAESKAKRGSQKSKLPFNKNLYSDCYLKDPDSPCTSRGVTEEENTSQDEFADSREKLFTHIEGLLKKHGEVVSWLKQITTFPRVHRLAHYGLFTTTLELHELKEGAIGHWSAIDEMAYINFHPIDSRIQNMWLRASPWVRSIFRCFCARAPPSNNGRDLCAYVILRTRGLKVLERTLTMAFSASLLIAPAGILYLGGLSKLHSFVVIVIFSAIFTAALFLIEQRIGYTVVGVVAYIAVLATLLDNAATC</sequence>
<reference evidence="3" key="1">
    <citation type="submission" date="2016-03" db="EMBL/GenBank/DDBJ databases">
        <title>Draft genome sequence of Rosellinia necatrix.</title>
        <authorList>
            <person name="Kanematsu S."/>
        </authorList>
    </citation>
    <scope>NUCLEOTIDE SEQUENCE [LARGE SCALE GENOMIC DNA]</scope>
    <source>
        <strain evidence="3">W97</strain>
    </source>
</reference>
<feature type="transmembrane region" description="Helical" evidence="1">
    <location>
        <begin position="259"/>
        <end position="278"/>
    </location>
</feature>
<proteinExistence type="predicted"/>
<evidence type="ECO:0000256" key="1">
    <source>
        <dbReference type="SAM" id="Phobius"/>
    </source>
</evidence>
<gene>
    <name evidence="3" type="ORF">SAMD00023353_0602570</name>
</gene>
<accession>A0A1S7ULN9</accession>
<organism evidence="3">
    <name type="scientific">Rosellinia necatrix</name>
    <name type="common">White root-rot fungus</name>
    <dbReference type="NCBI Taxonomy" id="77044"/>
    <lineage>
        <taxon>Eukaryota</taxon>
        <taxon>Fungi</taxon>
        <taxon>Dikarya</taxon>
        <taxon>Ascomycota</taxon>
        <taxon>Pezizomycotina</taxon>
        <taxon>Sordariomycetes</taxon>
        <taxon>Xylariomycetidae</taxon>
        <taxon>Xylariales</taxon>
        <taxon>Xylariaceae</taxon>
        <taxon>Rosellinia</taxon>
    </lineage>
</organism>
<dbReference type="Proteomes" id="UP000054516">
    <property type="component" value="Unassembled WGS sequence"/>
</dbReference>
<feature type="transmembrane region" description="Helical" evidence="1">
    <location>
        <begin position="308"/>
        <end position="326"/>
    </location>
</feature>
<feature type="domain" description="DUF6594" evidence="2">
    <location>
        <begin position="38"/>
        <end position="323"/>
    </location>
</feature>
<keyword evidence="4" id="KW-1185">Reference proteome</keyword>
<dbReference type="Pfam" id="PF20237">
    <property type="entry name" value="DUF6594"/>
    <property type="match status" value="1"/>
</dbReference>
<keyword evidence="1" id="KW-0812">Transmembrane</keyword>
<name>A0A1S7ULN9_ROSNE</name>
<dbReference type="InterPro" id="IPR046529">
    <property type="entry name" value="DUF6594"/>
</dbReference>
<keyword evidence="1" id="KW-0472">Membrane</keyword>
<protein>
    <recommendedName>
        <fullName evidence="2">DUF6594 domain-containing protein</fullName>
    </recommendedName>
</protein>
<evidence type="ECO:0000313" key="3">
    <source>
        <dbReference type="EMBL" id="GAP83975.2"/>
    </source>
</evidence>
<keyword evidence="1" id="KW-1133">Transmembrane helix</keyword>
<evidence type="ECO:0000259" key="2">
    <source>
        <dbReference type="Pfam" id="PF20237"/>
    </source>
</evidence>
<dbReference type="OrthoDB" id="4729730at2759"/>
<dbReference type="EMBL" id="DF977451">
    <property type="protein sequence ID" value="GAP83975.2"/>
    <property type="molecule type" value="Genomic_DNA"/>
</dbReference>